<accession>A0A699R7N0</accession>
<organism evidence="2">
    <name type="scientific">Tanacetum cinerariifolium</name>
    <name type="common">Dalmatian daisy</name>
    <name type="synonym">Chrysanthemum cinerariifolium</name>
    <dbReference type="NCBI Taxonomy" id="118510"/>
    <lineage>
        <taxon>Eukaryota</taxon>
        <taxon>Viridiplantae</taxon>
        <taxon>Streptophyta</taxon>
        <taxon>Embryophyta</taxon>
        <taxon>Tracheophyta</taxon>
        <taxon>Spermatophyta</taxon>
        <taxon>Magnoliopsida</taxon>
        <taxon>eudicotyledons</taxon>
        <taxon>Gunneridae</taxon>
        <taxon>Pentapetalae</taxon>
        <taxon>asterids</taxon>
        <taxon>campanulids</taxon>
        <taxon>Asterales</taxon>
        <taxon>Asteraceae</taxon>
        <taxon>Asteroideae</taxon>
        <taxon>Anthemideae</taxon>
        <taxon>Anthemidinae</taxon>
        <taxon>Tanacetum</taxon>
    </lineage>
</organism>
<proteinExistence type="predicted"/>
<feature type="region of interest" description="Disordered" evidence="1">
    <location>
        <begin position="1"/>
        <end position="29"/>
    </location>
</feature>
<dbReference type="AlphaFoldDB" id="A0A699R7N0"/>
<evidence type="ECO:0000313" key="2">
    <source>
        <dbReference type="EMBL" id="GFC82310.1"/>
    </source>
</evidence>
<sequence>MIHGSVVASKPKTMQEANNNNRTRGKTLAGFTPQHLVKRSNMGDPNPYALNAIITTTVHVLLSAATATKLAILPVTAGIR</sequence>
<evidence type="ECO:0000256" key="1">
    <source>
        <dbReference type="SAM" id="MobiDB-lite"/>
    </source>
</evidence>
<comment type="caution">
    <text evidence="2">The sequence shown here is derived from an EMBL/GenBank/DDBJ whole genome shotgun (WGS) entry which is preliminary data.</text>
</comment>
<reference evidence="2" key="1">
    <citation type="journal article" date="2019" name="Sci. Rep.">
        <title>Draft genome of Tanacetum cinerariifolium, the natural source of mosquito coil.</title>
        <authorList>
            <person name="Yamashiro T."/>
            <person name="Shiraishi A."/>
            <person name="Satake H."/>
            <person name="Nakayama K."/>
        </authorList>
    </citation>
    <scope>NUCLEOTIDE SEQUENCE</scope>
</reference>
<gene>
    <name evidence="2" type="ORF">Tci_854280</name>
</gene>
<name>A0A699R7N0_TANCI</name>
<dbReference type="EMBL" id="BKCJ011083787">
    <property type="protein sequence ID" value="GFC82310.1"/>
    <property type="molecule type" value="Genomic_DNA"/>
</dbReference>
<protein>
    <submittedName>
        <fullName evidence="2">Uncharacterized protein</fullName>
    </submittedName>
</protein>